<evidence type="ECO:0000259" key="4">
    <source>
        <dbReference type="PROSITE" id="PS51462"/>
    </source>
</evidence>
<dbReference type="PANTHER" id="PTHR21340:SF0">
    <property type="entry name" value="BIS(5'-NUCLEOSYL)-TETRAPHOSPHATASE [ASYMMETRICAL]"/>
    <property type="match status" value="1"/>
</dbReference>
<gene>
    <name evidence="5" type="ORF">Dsi01nite_109050</name>
</gene>
<evidence type="ECO:0000256" key="2">
    <source>
        <dbReference type="ARBA" id="ARBA00022801"/>
    </source>
</evidence>
<dbReference type="GO" id="GO:0006167">
    <property type="term" value="P:AMP biosynthetic process"/>
    <property type="evidence" value="ECO:0007669"/>
    <property type="project" value="TreeGrafter"/>
</dbReference>
<dbReference type="GO" id="GO:0006754">
    <property type="term" value="P:ATP biosynthetic process"/>
    <property type="evidence" value="ECO:0007669"/>
    <property type="project" value="TreeGrafter"/>
</dbReference>
<dbReference type="PANTHER" id="PTHR21340">
    <property type="entry name" value="DIADENOSINE 5,5-P1,P4-TETRAPHOSPHATE PYROPHOSPHOHYDROLASE MUTT"/>
    <property type="match status" value="1"/>
</dbReference>
<proteinExistence type="inferred from homology"/>
<organism evidence="5 6">
    <name type="scientific">Dactylosporangium siamense</name>
    <dbReference type="NCBI Taxonomy" id="685454"/>
    <lineage>
        <taxon>Bacteria</taxon>
        <taxon>Bacillati</taxon>
        <taxon>Actinomycetota</taxon>
        <taxon>Actinomycetes</taxon>
        <taxon>Micromonosporales</taxon>
        <taxon>Micromonosporaceae</taxon>
        <taxon>Dactylosporangium</taxon>
    </lineage>
</organism>
<comment type="caution">
    <text evidence="5">The sequence shown here is derived from an EMBL/GenBank/DDBJ whole genome shotgun (WGS) entry which is preliminary data.</text>
</comment>
<dbReference type="EMBL" id="BONQ01000193">
    <property type="protein sequence ID" value="GIG52864.1"/>
    <property type="molecule type" value="Genomic_DNA"/>
</dbReference>
<feature type="domain" description="Nudix hydrolase" evidence="4">
    <location>
        <begin position="40"/>
        <end position="165"/>
    </location>
</feature>
<dbReference type="InterPro" id="IPR000086">
    <property type="entry name" value="NUDIX_hydrolase_dom"/>
</dbReference>
<protein>
    <recommendedName>
        <fullName evidence="4">Nudix hydrolase domain-containing protein</fullName>
    </recommendedName>
</protein>
<name>A0A919PYU1_9ACTN</name>
<dbReference type="PRINTS" id="PR00502">
    <property type="entry name" value="NUDIXFAMILY"/>
</dbReference>
<comment type="similarity">
    <text evidence="1 3">Belongs to the Nudix hydrolase family.</text>
</comment>
<evidence type="ECO:0000313" key="5">
    <source>
        <dbReference type="EMBL" id="GIG52864.1"/>
    </source>
</evidence>
<dbReference type="PROSITE" id="PS51462">
    <property type="entry name" value="NUDIX"/>
    <property type="match status" value="1"/>
</dbReference>
<reference evidence="5" key="1">
    <citation type="submission" date="2021-01" db="EMBL/GenBank/DDBJ databases">
        <title>Whole genome shotgun sequence of Dactylosporangium siamense NBRC 106093.</title>
        <authorList>
            <person name="Komaki H."/>
            <person name="Tamura T."/>
        </authorList>
    </citation>
    <scope>NUCLEOTIDE SEQUENCE</scope>
    <source>
        <strain evidence="5">NBRC 106093</strain>
    </source>
</reference>
<dbReference type="PROSITE" id="PS00893">
    <property type="entry name" value="NUDIX_BOX"/>
    <property type="match status" value="1"/>
</dbReference>
<dbReference type="GO" id="GO:0004081">
    <property type="term" value="F:bis(5'-nucleosyl)-tetraphosphatase (asymmetrical) activity"/>
    <property type="evidence" value="ECO:0007669"/>
    <property type="project" value="TreeGrafter"/>
</dbReference>
<dbReference type="Gene3D" id="3.90.79.10">
    <property type="entry name" value="Nucleoside Triphosphate Pyrophosphohydrolase"/>
    <property type="match status" value="1"/>
</dbReference>
<evidence type="ECO:0000256" key="1">
    <source>
        <dbReference type="ARBA" id="ARBA00005582"/>
    </source>
</evidence>
<dbReference type="SUPFAM" id="SSF55811">
    <property type="entry name" value="Nudix"/>
    <property type="match status" value="1"/>
</dbReference>
<dbReference type="InterPro" id="IPR015797">
    <property type="entry name" value="NUDIX_hydrolase-like_dom_sf"/>
</dbReference>
<dbReference type="InterPro" id="IPR020476">
    <property type="entry name" value="Nudix_hydrolase"/>
</dbReference>
<sequence length="176" mass="19344">MTHVGADRRTVTAAIADAAAAVLEFDDARRWLADVGEQPVDPFAAEVWVFDESLQRVVLVRHRWRGWVAPGGRVEGSESPRTAATRELAEETGIVAELLPLPAAVFVRSYRSDWSATLGFAYAAIVDASVALSWESHQPGAWMSLERDWDGAFPEDRARMRTFAALLIQHGTGLGR</sequence>
<keyword evidence="6" id="KW-1185">Reference proteome</keyword>
<keyword evidence="2 3" id="KW-0378">Hydrolase</keyword>
<dbReference type="RefSeq" id="WP_239137216.1">
    <property type="nucleotide sequence ID" value="NZ_BAAAVW010000030.1"/>
</dbReference>
<dbReference type="Proteomes" id="UP000660611">
    <property type="component" value="Unassembled WGS sequence"/>
</dbReference>
<evidence type="ECO:0000256" key="3">
    <source>
        <dbReference type="RuleBase" id="RU003476"/>
    </source>
</evidence>
<accession>A0A919PYU1</accession>
<dbReference type="InterPro" id="IPR020084">
    <property type="entry name" value="NUDIX_hydrolase_CS"/>
</dbReference>
<dbReference type="AlphaFoldDB" id="A0A919PYU1"/>
<dbReference type="InterPro" id="IPR051325">
    <property type="entry name" value="Nudix_hydrolase_domain"/>
</dbReference>
<evidence type="ECO:0000313" key="6">
    <source>
        <dbReference type="Proteomes" id="UP000660611"/>
    </source>
</evidence>
<dbReference type="Pfam" id="PF00293">
    <property type="entry name" value="NUDIX"/>
    <property type="match status" value="1"/>
</dbReference>